<dbReference type="InterPro" id="IPR032626">
    <property type="entry name" value="GxGYxYP_N_1st"/>
</dbReference>
<evidence type="ECO:0000259" key="4">
    <source>
        <dbReference type="Pfam" id="PF20958"/>
    </source>
</evidence>
<dbReference type="Pfam" id="PF20958">
    <property type="entry name" value="GxGYxYP_N_3rd"/>
    <property type="match status" value="1"/>
</dbReference>
<evidence type="ECO:0000259" key="2">
    <source>
        <dbReference type="Pfam" id="PF16216"/>
    </source>
</evidence>
<comment type="caution">
    <text evidence="5">The sequence shown here is derived from an EMBL/GenBank/DDBJ whole genome shotgun (WGS) entry which is preliminary data.</text>
</comment>
<evidence type="ECO:0000259" key="3">
    <source>
        <dbReference type="Pfam" id="PF20957"/>
    </source>
</evidence>
<evidence type="ECO:0000313" key="5">
    <source>
        <dbReference type="EMBL" id="NOU74409.1"/>
    </source>
</evidence>
<dbReference type="InterPro" id="IPR025832">
    <property type="entry name" value="GxGYxYP_C"/>
</dbReference>
<feature type="domain" description="GxGYxYP putative glycoside hydrolase second N-terminal" evidence="3">
    <location>
        <begin position="155"/>
        <end position="215"/>
    </location>
</feature>
<feature type="domain" description="GxGYxYP putative glycoside hydrolase first N-terminal" evidence="2">
    <location>
        <begin position="82"/>
        <end position="153"/>
    </location>
</feature>
<evidence type="ECO:0000259" key="1">
    <source>
        <dbReference type="Pfam" id="PF14323"/>
    </source>
</evidence>
<dbReference type="Pfam" id="PF16216">
    <property type="entry name" value="GxGYxYP_N"/>
    <property type="match status" value="1"/>
</dbReference>
<feature type="domain" description="GxGYxYP putative glycoside hydrolase third N-terminal" evidence="4">
    <location>
        <begin position="235"/>
        <end position="311"/>
    </location>
</feature>
<gene>
    <name evidence="5" type="ORF">GC098_23935</name>
</gene>
<protein>
    <recommendedName>
        <fullName evidence="7">GxGYxYP putative glycoside hydrolase C-terminal domain-containing protein</fullName>
    </recommendedName>
</protein>
<name>A0ABX1Y1N8_9BACL</name>
<dbReference type="PANTHER" id="PTHR37321">
    <property type="entry name" value="EXPORTED PROTEIN-RELATED"/>
    <property type="match status" value="1"/>
</dbReference>
<reference evidence="5 6" key="1">
    <citation type="submission" date="2019-10" db="EMBL/GenBank/DDBJ databases">
        <title>Description of Paenibacillus terrestris sp. nov.</title>
        <authorList>
            <person name="Carlier A."/>
            <person name="Qi S."/>
        </authorList>
    </citation>
    <scope>NUCLEOTIDE SEQUENCE [LARGE SCALE GENOMIC DNA]</scope>
    <source>
        <strain evidence="5 6">LMG 31458</strain>
    </source>
</reference>
<keyword evidence="6" id="KW-1185">Reference proteome</keyword>
<dbReference type="EMBL" id="WHOA01000165">
    <property type="protein sequence ID" value="NOU74409.1"/>
    <property type="molecule type" value="Genomic_DNA"/>
</dbReference>
<dbReference type="Proteomes" id="UP000616779">
    <property type="component" value="Unassembled WGS sequence"/>
</dbReference>
<dbReference type="InterPro" id="IPR048309">
    <property type="entry name" value="GxGYxYP_N_3rd"/>
</dbReference>
<sequence>MYNSNDKSFQSYIQIMRRFIMRKTSLFVLFVCFSIVISLLGTSVSTSAAANESESDHKTTLSQSGSPQLDANYVKAAVKAKKLYVIRLGDMSETESVMIASLQGLLANKSSNQIYILPDSGNYKIWLDDLVQKYGVKTEFIRDPWKLVKEFKKQFDGYLLWEKGNSSINAATSLAHLKQAILIEKGDVKQAKSYKQLMDLSMKDEAWVKQKYWNQLNHRTLIEQKGETSEELASGMGGKLRDYAVMANAFTFYDGNSAFRQSVVADAEPDAVILGWGDASNGEDAFIRPSSSAGVYTLPADHAYNLSVLSSFNIKELKQKDTTQPAVQDQVHYVSFVMSDGDNIQWMLNDLAEKGKPWFGNPNRGNFDMGWAVSPSMMDLAPTVLERFYTDGTKKDNFVVGPSGGGYMYPSMYPEQELDTHLNRLNIYMGKADLSLVEVIDFNAFNKKAMWDKYTAQPNIDGVIYLEYSNHKALNGALKWSNNKPIVTPREMLWHGIAGSDVNSVAQHINAAPRNPKSAAGYSLVLVHAWSSSMDEVKAVIDQLQGDVQVVTPEKMVKLIQNNVSKEDTEVANKVYEAETDFGHNTGKLDGDGWSANPQEHAAGYMLFGPGASDIPAGRNQVKFKTMIDRVTGDNDRVLNLDIYDDTAGVVVAEKAVHRSEFQSADTYHNSTLEADFVAGHSYQFRAWYDGNAKVKIDRVTVVMNRNLAQRLYEAENDFGHNTGALDGDGWLANIEQHGSGHMLYGPYVADLPSGVHDVTFRMKASGATGSDDTIAIIDINNASADQIIASKELKLRDFAVQDQYMDISLEDVDFSLGSTYEFRVHFEDKANVKVDHVRLDMPEITKPNTQSLYFKFGGSNVNSLVFGTDAGQKQLQLWGKASEQGKPDVNLTVDGTWTVAQGEATVTIGAGGALQVLQSGDAIVNATYNGLEAQIPIHVSANYTSRIFEAERDFGHNTGAAAADGWYANPQEHAAGHMLHGPGVADLPSGSLKVDFRIKIDNPAGGSERVLNLDIYDGTGNKVTGEKAVLRSDFNAADTYQSIMMEADFVLGHAYQFRVWYDDNATVQIDNVTVRIPQ</sequence>
<evidence type="ECO:0000313" key="6">
    <source>
        <dbReference type="Proteomes" id="UP000616779"/>
    </source>
</evidence>
<feature type="domain" description="GxGYxYP putative glycoside hydrolase C-terminal" evidence="1">
    <location>
        <begin position="331"/>
        <end position="560"/>
    </location>
</feature>
<dbReference type="Gene3D" id="3.20.20.490">
    <property type="entry name" value="GxGYxYP glycoside hydrolase, C-terminal domain"/>
    <property type="match status" value="1"/>
</dbReference>
<dbReference type="Pfam" id="PF20957">
    <property type="entry name" value="GxGYxYP_N_2nd"/>
    <property type="match status" value="1"/>
</dbReference>
<evidence type="ECO:0008006" key="7">
    <source>
        <dbReference type="Google" id="ProtNLM"/>
    </source>
</evidence>
<accession>A0ABX1Y1N8</accession>
<dbReference type="Pfam" id="PF14323">
    <property type="entry name" value="GxGYxYP_C"/>
    <property type="match status" value="1"/>
</dbReference>
<dbReference type="InterPro" id="IPR038410">
    <property type="entry name" value="GxGYxYP_C_sf"/>
</dbReference>
<proteinExistence type="predicted"/>
<dbReference type="InterPro" id="IPR048310">
    <property type="entry name" value="GxGYxYP_N_2nd"/>
</dbReference>
<dbReference type="PANTHER" id="PTHR37321:SF1">
    <property type="entry name" value="EXPORTED PROTEIN"/>
    <property type="match status" value="1"/>
</dbReference>
<organism evidence="5 6">
    <name type="scientific">Paenibacillus phytorum</name>
    <dbReference type="NCBI Taxonomy" id="2654977"/>
    <lineage>
        <taxon>Bacteria</taxon>
        <taxon>Bacillati</taxon>
        <taxon>Bacillota</taxon>
        <taxon>Bacilli</taxon>
        <taxon>Bacillales</taxon>
        <taxon>Paenibacillaceae</taxon>
        <taxon>Paenibacillus</taxon>
    </lineage>
</organism>